<name>A0A6J5DQD1_9BURK</name>
<sequence>MFAISDVQGESHRYVYAGFGIGRSVALASLVKFSKLSLPRIVIKNDSLSGTGATTEFTSTGKLFLTDSFKGVDLTDPKNLEGGTVYFQGAGGYLFGGAGSLMLLGLNRSLLMMGIAKPDFIGMAIRSAPAALWVAGFNEGLQDAVGYSYMFGHLDYKGLYSAE</sequence>
<reference evidence="2 3" key="1">
    <citation type="submission" date="2019-09" db="EMBL/GenBank/DDBJ databases">
        <authorList>
            <person name="Depoorter E."/>
        </authorList>
    </citation>
    <scope>NUCLEOTIDE SEQUENCE [LARGE SCALE GENOMIC DNA]</scope>
    <source>
        <strain evidence="2">LMG 30113</strain>
    </source>
</reference>
<keyword evidence="1" id="KW-1133">Transmembrane helix</keyword>
<dbReference type="AlphaFoldDB" id="A0A6J5DQD1"/>
<gene>
    <name evidence="2" type="ORF">BPA30113_01465</name>
</gene>
<organism evidence="2 3">
    <name type="scientific">Burkholderia paludis</name>
    <dbReference type="NCBI Taxonomy" id="1506587"/>
    <lineage>
        <taxon>Bacteria</taxon>
        <taxon>Pseudomonadati</taxon>
        <taxon>Pseudomonadota</taxon>
        <taxon>Betaproteobacteria</taxon>
        <taxon>Burkholderiales</taxon>
        <taxon>Burkholderiaceae</taxon>
        <taxon>Burkholderia</taxon>
        <taxon>Burkholderia cepacia complex</taxon>
    </lineage>
</organism>
<proteinExistence type="predicted"/>
<protein>
    <submittedName>
        <fullName evidence="2">Uncharacterized protein</fullName>
    </submittedName>
</protein>
<evidence type="ECO:0000256" key="1">
    <source>
        <dbReference type="SAM" id="Phobius"/>
    </source>
</evidence>
<keyword evidence="3" id="KW-1185">Reference proteome</keyword>
<evidence type="ECO:0000313" key="2">
    <source>
        <dbReference type="EMBL" id="VWB36402.1"/>
    </source>
</evidence>
<accession>A0A6J5DQD1</accession>
<dbReference type="Proteomes" id="UP000494330">
    <property type="component" value="Unassembled WGS sequence"/>
</dbReference>
<keyword evidence="1" id="KW-0472">Membrane</keyword>
<dbReference type="EMBL" id="CABVQD010000003">
    <property type="protein sequence ID" value="VWB36402.1"/>
    <property type="molecule type" value="Genomic_DNA"/>
</dbReference>
<keyword evidence="1" id="KW-0812">Transmembrane</keyword>
<evidence type="ECO:0000313" key="3">
    <source>
        <dbReference type="Proteomes" id="UP000494330"/>
    </source>
</evidence>
<feature type="transmembrane region" description="Helical" evidence="1">
    <location>
        <begin position="85"/>
        <end position="106"/>
    </location>
</feature>
<dbReference type="RefSeq" id="WP_152603239.1">
    <property type="nucleotide sequence ID" value="NZ_CABVQD010000003.1"/>
</dbReference>